<dbReference type="VEuPathDB" id="VectorBase:GAUT031408"/>
<feature type="region of interest" description="Disordered" evidence="1">
    <location>
        <begin position="165"/>
        <end position="188"/>
    </location>
</feature>
<feature type="compositionally biased region" description="Low complexity" evidence="1">
    <location>
        <begin position="224"/>
        <end position="239"/>
    </location>
</feature>
<evidence type="ECO:0000313" key="3">
    <source>
        <dbReference type="Proteomes" id="UP000078200"/>
    </source>
</evidence>
<evidence type="ECO:0000256" key="1">
    <source>
        <dbReference type="SAM" id="MobiDB-lite"/>
    </source>
</evidence>
<feature type="compositionally biased region" description="Polar residues" evidence="1">
    <location>
        <begin position="255"/>
        <end position="271"/>
    </location>
</feature>
<proteinExistence type="predicted"/>
<protein>
    <submittedName>
        <fullName evidence="2">Uncharacterized protein</fullName>
    </submittedName>
</protein>
<organism evidence="2 3">
    <name type="scientific">Glossina austeni</name>
    <name type="common">Savannah tsetse fly</name>
    <dbReference type="NCBI Taxonomy" id="7395"/>
    <lineage>
        <taxon>Eukaryota</taxon>
        <taxon>Metazoa</taxon>
        <taxon>Ecdysozoa</taxon>
        <taxon>Arthropoda</taxon>
        <taxon>Hexapoda</taxon>
        <taxon>Insecta</taxon>
        <taxon>Pterygota</taxon>
        <taxon>Neoptera</taxon>
        <taxon>Endopterygota</taxon>
        <taxon>Diptera</taxon>
        <taxon>Brachycera</taxon>
        <taxon>Muscomorpha</taxon>
        <taxon>Hippoboscoidea</taxon>
        <taxon>Glossinidae</taxon>
        <taxon>Glossina</taxon>
    </lineage>
</organism>
<evidence type="ECO:0000313" key="2">
    <source>
        <dbReference type="EnsemblMetazoa" id="GAUT031408-PA"/>
    </source>
</evidence>
<dbReference type="Proteomes" id="UP000078200">
    <property type="component" value="Unassembled WGS sequence"/>
</dbReference>
<accession>A0A1A9VAW4</accession>
<feature type="region of interest" description="Disordered" evidence="1">
    <location>
        <begin position="224"/>
        <end position="280"/>
    </location>
</feature>
<sequence>MYDMQFHYQPYFQCCQSSLQFCNSSNPCEYPYQCQFMRPHLYYPTYQCQPQSTHCLPSPASTPPLAGKNASDQYTPAKVSSPAPYESASAVESPPSVTPTLQPSTKPASAPCALAQPSKRSTAPTSPIPGKNTCARHRTAKGMARSTPPLAGKNESIRYASAQVLSPNEPAPTRASRPSLAPATAQTPTRTCVKRTYAVASIPQERPPIKHACVLERASNETMSAPASTLSSAPTSSTSHVSERVSAVNAPKQPSFASSPTQNSSKSTISGISCDENPLRTSSSTSTGVYIWDSYDFNETPAPLTCPYQPPFDSFECTCICCRSEIWRSYFNEQELTDNESYRTDVSCSSSDNDFCYFIPPPPMCGFALVPPPNPIHSPRRK</sequence>
<keyword evidence="3" id="KW-1185">Reference proteome</keyword>
<dbReference type="EnsemblMetazoa" id="GAUT031408-RA">
    <property type="protein sequence ID" value="GAUT031408-PA"/>
    <property type="gene ID" value="GAUT031408"/>
</dbReference>
<dbReference type="AlphaFoldDB" id="A0A1A9VAW4"/>
<feature type="region of interest" description="Disordered" evidence="1">
    <location>
        <begin position="59"/>
        <end position="153"/>
    </location>
</feature>
<reference evidence="2" key="1">
    <citation type="submission" date="2020-05" db="UniProtKB">
        <authorList>
            <consortium name="EnsemblMetazoa"/>
        </authorList>
    </citation>
    <scope>IDENTIFICATION</scope>
    <source>
        <strain evidence="2">TTRI</strain>
    </source>
</reference>
<name>A0A1A9VAW4_GLOAU</name>
<feature type="compositionally biased region" description="Polar residues" evidence="1">
    <location>
        <begin position="98"/>
        <end position="107"/>
    </location>
</feature>